<proteinExistence type="predicted"/>
<protein>
    <submittedName>
        <fullName evidence="1">Uncharacterized protein</fullName>
    </submittedName>
</protein>
<evidence type="ECO:0000313" key="2">
    <source>
        <dbReference type="Proteomes" id="UP000002316"/>
    </source>
</evidence>
<dbReference type="KEGG" id="tbg:TbgDal_X15060"/>
<dbReference type="AlphaFoldDB" id="D0A563"/>
<gene>
    <name evidence="1" type="ORF">TbgDal_X15060</name>
</gene>
<name>D0A563_TRYB9</name>
<dbReference type="RefSeq" id="XP_011778671.1">
    <property type="nucleotide sequence ID" value="XM_011780369.1"/>
</dbReference>
<organism evidence="1 2">
    <name type="scientific">Trypanosoma brucei gambiense (strain MHOM/CI/86/DAL972)</name>
    <dbReference type="NCBI Taxonomy" id="679716"/>
    <lineage>
        <taxon>Eukaryota</taxon>
        <taxon>Discoba</taxon>
        <taxon>Euglenozoa</taxon>
        <taxon>Kinetoplastea</taxon>
        <taxon>Metakinetoplastina</taxon>
        <taxon>Trypanosomatida</taxon>
        <taxon>Trypanosomatidae</taxon>
        <taxon>Trypanosoma</taxon>
    </lineage>
</organism>
<reference evidence="2" key="1">
    <citation type="journal article" date="2010" name="PLoS Negl. Trop. Dis.">
        <title>The genome sequence of Trypanosoma brucei gambiense, causative agent of chronic human african trypanosomiasis.</title>
        <authorList>
            <person name="Jackson A.P."/>
            <person name="Sanders M."/>
            <person name="Berry A."/>
            <person name="McQuillan J."/>
            <person name="Aslett M.A."/>
            <person name="Quail M.A."/>
            <person name="Chukualim B."/>
            <person name="Capewell P."/>
            <person name="MacLeod A."/>
            <person name="Melville S.E."/>
            <person name="Gibson W."/>
            <person name="Barry J.D."/>
            <person name="Berriman M."/>
            <person name="Hertz-Fowler C."/>
        </authorList>
    </citation>
    <scope>NUCLEOTIDE SEQUENCE [LARGE SCALE GENOMIC DNA]</scope>
    <source>
        <strain evidence="2">MHOM/CI/86/DAL972</strain>
    </source>
</reference>
<sequence length="113" mass="12979">MEMRPTSPFFLSPRAPAPISLYSSSFFFERVGHSHTRTCRNTLTDICNNVQREMIGTLKEKTKNIASQPNYSRGATRPFFSPKYPIPQTTHFEKFPPLFSLASAFFLTSLPWQ</sequence>
<dbReference type="GeneID" id="23864721"/>
<dbReference type="Proteomes" id="UP000002316">
    <property type="component" value="Chromosome 10"/>
</dbReference>
<accession>D0A563</accession>
<evidence type="ECO:0000313" key="1">
    <source>
        <dbReference type="EMBL" id="CBH16407.1"/>
    </source>
</evidence>
<dbReference type="EMBL" id="FN554973">
    <property type="protein sequence ID" value="CBH16407.1"/>
    <property type="molecule type" value="Genomic_DNA"/>
</dbReference>